<evidence type="ECO:0000256" key="1">
    <source>
        <dbReference type="ARBA" id="ARBA00004442"/>
    </source>
</evidence>
<dbReference type="Gene3D" id="1.20.1600.10">
    <property type="entry name" value="Outer membrane efflux proteins (OEP)"/>
    <property type="match status" value="1"/>
</dbReference>
<evidence type="ECO:0000256" key="7">
    <source>
        <dbReference type="ARBA" id="ARBA00023237"/>
    </source>
</evidence>
<evidence type="ECO:0000256" key="8">
    <source>
        <dbReference type="SAM" id="Coils"/>
    </source>
</evidence>
<evidence type="ECO:0000256" key="4">
    <source>
        <dbReference type="ARBA" id="ARBA00022452"/>
    </source>
</evidence>
<keyword evidence="6" id="KW-0472">Membrane</keyword>
<evidence type="ECO:0000256" key="5">
    <source>
        <dbReference type="ARBA" id="ARBA00022692"/>
    </source>
</evidence>
<evidence type="ECO:0000256" key="3">
    <source>
        <dbReference type="ARBA" id="ARBA00022448"/>
    </source>
</evidence>
<evidence type="ECO:0000256" key="2">
    <source>
        <dbReference type="ARBA" id="ARBA00007613"/>
    </source>
</evidence>
<feature type="coiled-coil region" evidence="8">
    <location>
        <begin position="268"/>
        <end position="295"/>
    </location>
</feature>
<comment type="caution">
    <text evidence="9">The sequence shown here is derived from an EMBL/GenBank/DDBJ whole genome shotgun (WGS) entry which is preliminary data.</text>
</comment>
<dbReference type="GO" id="GO:1990281">
    <property type="term" value="C:efflux pump complex"/>
    <property type="evidence" value="ECO:0007669"/>
    <property type="project" value="TreeGrafter"/>
</dbReference>
<dbReference type="GO" id="GO:0015288">
    <property type="term" value="F:porin activity"/>
    <property type="evidence" value="ECO:0007669"/>
    <property type="project" value="TreeGrafter"/>
</dbReference>
<dbReference type="GO" id="GO:0009279">
    <property type="term" value="C:cell outer membrane"/>
    <property type="evidence" value="ECO:0007669"/>
    <property type="project" value="UniProtKB-SubCell"/>
</dbReference>
<reference evidence="9 10" key="1">
    <citation type="journal article" date="2017" name="Front. Microbiol.">
        <title>Comparative Genomic Analysis of the Class Epsilonproteobacteria and Proposed Reclassification to Epsilonbacteraeota (phyl. nov.).</title>
        <authorList>
            <person name="Waite D.W."/>
            <person name="Vanwonterghem I."/>
            <person name="Rinke C."/>
            <person name="Parks D.H."/>
            <person name="Zhang Y."/>
            <person name="Takai K."/>
            <person name="Sievert S.M."/>
            <person name="Simon J."/>
            <person name="Campbell B.J."/>
            <person name="Hanson T.E."/>
            <person name="Woyke T."/>
            <person name="Klotz M.G."/>
            <person name="Hugenholtz P."/>
        </authorList>
    </citation>
    <scope>NUCLEOTIDE SEQUENCE [LARGE SCALE GENOMIC DNA]</scope>
    <source>
        <strain evidence="9">UBA11420</strain>
    </source>
</reference>
<evidence type="ECO:0000313" key="9">
    <source>
        <dbReference type="EMBL" id="DAB36312.1"/>
    </source>
</evidence>
<dbReference type="SUPFAM" id="SSF56954">
    <property type="entry name" value="Outer membrane efflux proteins (OEP)"/>
    <property type="match status" value="1"/>
</dbReference>
<dbReference type="GO" id="GO:0015562">
    <property type="term" value="F:efflux transmembrane transporter activity"/>
    <property type="evidence" value="ECO:0007669"/>
    <property type="project" value="InterPro"/>
</dbReference>
<dbReference type="STRING" id="366522.GCA_001548055_01843"/>
<dbReference type="EMBL" id="DLUG01000148">
    <property type="protein sequence ID" value="DAB36312.1"/>
    <property type="molecule type" value="Genomic_DNA"/>
</dbReference>
<keyword evidence="4" id="KW-1134">Transmembrane beta strand</keyword>
<keyword evidence="5" id="KW-0812">Transmembrane</keyword>
<dbReference type="AlphaFoldDB" id="A0A2D3W4K0"/>
<sequence>MNANAIKALLLGWIFFTYGWATEPLETTSQPLQESLKKTQSQSMLLEEEPKEQPLLVEGDKATLKQAVAVAIERNFRVKQAQERITQAESSTAEAQSDLKPQVDFIATGTGKETKGFDTQQYGQIKGDVAVNYNLYSSGMHVETIERTKITKKEQEERLRGTKEEEIVKVIDAYLSVVYGRLSIEVNQNNYDKLLKILEIVKTKRELGAATAGDENSILASVSNAKTALINTESNYNNAKDYYEFLIGSKIEEMAPFETEFEIVLQPLEKLLAQIEKENVDLAIIEKQIEGKQKDVTVTKASNGPKVDLAISNSKRARQDYSIVPTDGHNRDFTAELIFSYNLYDGGKNEAKTAKLLSEISGLVYNLEYTKKDTRWNSQKLFNSVQTNSRTIDTLKVEIEASKKMAEAYWEKFRLSSQDLVTLLQAQRQVNSAELAKLTSEKTRLTDYFNLLMKQGKLVDYFGL</sequence>
<keyword evidence="7" id="KW-0998">Cell outer membrane</keyword>
<dbReference type="RefSeq" id="WP_060826275.1">
    <property type="nucleotide sequence ID" value="NZ_AP014724.1"/>
</dbReference>
<gene>
    <name evidence="9" type="ORF">CFH80_05530</name>
</gene>
<comment type="similarity">
    <text evidence="2">Belongs to the outer membrane factor (OMF) (TC 1.B.17) family.</text>
</comment>
<name>A0A2D3W4K0_9BACT</name>
<accession>A0A2D3W4K0</accession>
<dbReference type="Proteomes" id="UP000231638">
    <property type="component" value="Unassembled WGS sequence"/>
</dbReference>
<evidence type="ECO:0000256" key="6">
    <source>
        <dbReference type="ARBA" id="ARBA00023136"/>
    </source>
</evidence>
<proteinExistence type="inferred from homology"/>
<dbReference type="Pfam" id="PF02321">
    <property type="entry name" value="OEP"/>
    <property type="match status" value="2"/>
</dbReference>
<dbReference type="PANTHER" id="PTHR30026:SF20">
    <property type="entry name" value="OUTER MEMBRANE PROTEIN TOLC"/>
    <property type="match status" value="1"/>
</dbReference>
<keyword evidence="3" id="KW-0813">Transport</keyword>
<keyword evidence="8" id="KW-0175">Coiled coil</keyword>
<comment type="subcellular location">
    <subcellularLocation>
        <location evidence="1">Cell outer membrane</location>
    </subcellularLocation>
</comment>
<dbReference type="PANTHER" id="PTHR30026">
    <property type="entry name" value="OUTER MEMBRANE PROTEIN TOLC"/>
    <property type="match status" value="1"/>
</dbReference>
<evidence type="ECO:0000313" key="10">
    <source>
        <dbReference type="Proteomes" id="UP000231638"/>
    </source>
</evidence>
<dbReference type="InterPro" id="IPR051906">
    <property type="entry name" value="TolC-like"/>
</dbReference>
<dbReference type="InterPro" id="IPR003423">
    <property type="entry name" value="OMP_efflux"/>
</dbReference>
<organism evidence="9 10">
    <name type="scientific">Sulfurospirillum cavolei</name>
    <dbReference type="NCBI Taxonomy" id="366522"/>
    <lineage>
        <taxon>Bacteria</taxon>
        <taxon>Pseudomonadati</taxon>
        <taxon>Campylobacterota</taxon>
        <taxon>Epsilonproteobacteria</taxon>
        <taxon>Campylobacterales</taxon>
        <taxon>Sulfurospirillaceae</taxon>
        <taxon>Sulfurospirillum</taxon>
    </lineage>
</organism>
<protein>
    <submittedName>
        <fullName evidence="9">TolC family protein</fullName>
    </submittedName>
</protein>